<dbReference type="Gene3D" id="3.40.190.10">
    <property type="entry name" value="Periplasmic binding protein-like II"/>
    <property type="match status" value="2"/>
</dbReference>
<evidence type="ECO:0008006" key="4">
    <source>
        <dbReference type="Google" id="ProtNLM"/>
    </source>
</evidence>
<evidence type="ECO:0000313" key="3">
    <source>
        <dbReference type="Proteomes" id="UP000285697"/>
    </source>
</evidence>
<keyword evidence="1" id="KW-0732">Signal</keyword>
<evidence type="ECO:0000256" key="1">
    <source>
        <dbReference type="SAM" id="SignalP"/>
    </source>
</evidence>
<protein>
    <recommendedName>
        <fullName evidence="4">Extracellular solute-binding protein</fullName>
    </recommendedName>
</protein>
<organism evidence="2 3">
    <name type="scientific">Mediterraneibacter gnavus</name>
    <name type="common">Ruminococcus gnavus</name>
    <dbReference type="NCBI Taxonomy" id="33038"/>
    <lineage>
        <taxon>Bacteria</taxon>
        <taxon>Bacillati</taxon>
        <taxon>Bacillota</taxon>
        <taxon>Clostridia</taxon>
        <taxon>Lachnospirales</taxon>
        <taxon>Lachnospiraceae</taxon>
        <taxon>Mediterraneibacter</taxon>
    </lineage>
</organism>
<dbReference type="PANTHER" id="PTHR43649">
    <property type="entry name" value="ARABINOSE-BINDING PROTEIN-RELATED"/>
    <property type="match status" value="1"/>
</dbReference>
<dbReference type="AlphaFoldDB" id="A0A414SAL6"/>
<dbReference type="EMBL" id="QRIA01000023">
    <property type="protein sequence ID" value="RHG16241.1"/>
    <property type="molecule type" value="Genomic_DNA"/>
</dbReference>
<proteinExistence type="predicted"/>
<dbReference type="PROSITE" id="PS51257">
    <property type="entry name" value="PROKAR_LIPOPROTEIN"/>
    <property type="match status" value="1"/>
</dbReference>
<gene>
    <name evidence="2" type="ORF">DW270_13490</name>
</gene>
<comment type="caution">
    <text evidence="2">The sequence shown here is derived from an EMBL/GenBank/DDBJ whole genome shotgun (WGS) entry which is preliminary data.</text>
</comment>
<dbReference type="Proteomes" id="UP000285697">
    <property type="component" value="Unassembled WGS sequence"/>
</dbReference>
<dbReference type="RefSeq" id="WP_118263226.1">
    <property type="nucleotide sequence ID" value="NZ_JAAIQW010000007.1"/>
</dbReference>
<accession>A0A414SAL6</accession>
<dbReference type="SUPFAM" id="SSF53850">
    <property type="entry name" value="Periplasmic binding protein-like II"/>
    <property type="match status" value="1"/>
</dbReference>
<reference evidence="2 3" key="1">
    <citation type="submission" date="2018-08" db="EMBL/GenBank/DDBJ databases">
        <title>A genome reference for cultivated species of the human gut microbiota.</title>
        <authorList>
            <person name="Zou Y."/>
            <person name="Xue W."/>
            <person name="Luo G."/>
        </authorList>
    </citation>
    <scope>NUCLEOTIDE SEQUENCE [LARGE SCALE GENOMIC DNA]</scope>
    <source>
        <strain evidence="2 3">AM22-7AC</strain>
    </source>
</reference>
<feature type="chain" id="PRO_5019315559" description="Extracellular solute-binding protein" evidence="1">
    <location>
        <begin position="29"/>
        <end position="545"/>
    </location>
</feature>
<sequence>MRKKRVLALCLSAVMLAGALTGCGSSDAKEKDGGSKKEETTKDGKMTISVMGIDWGFGAVSNSQMEQYWEEKMDVDLDIEWVSYQDYDQKLNTLIAADSQPDVIQINKVGGAYYYPILTQAIDAGQFVDLTDYLFDDGKGIAETNAVMKNWDENFWEQATYNDGIYILPRSKAEKGQNSGIEVRKDLMEKYGYTEEPKTMDELKDWLIGLSKAATEGEGKKVYALDFFDNAGNGFMDDRIKGFATAFTGQTDWEINEDGEFEYMQFDEKYIDFLNWMKDLYDADVLDPEFALGNADTSKWKAGNSVAYLCQWYNWNQSADLTSNKVFDKNTPDTYEAWCLMPVEGPEAYTVSPNYTDIDSCIAISSSCSEEKIQKILEVFNHTEESMPGYDNLMRFGVEGVNYKLLEDGTMDTSSDPKMGELNKQGYVGGWNQIFLKTDQDQVNDKFKRDGAKRASDENIARAEEIKTFVYDNLEETGMKNEIQNLQSETYNNQWSVLTDDVNTMCTQYVMGEINEQQWKDFVDGIVNSSDYKAIQKEFKEAAGK</sequence>
<dbReference type="InterPro" id="IPR050490">
    <property type="entry name" value="Bact_solute-bd_prot1"/>
</dbReference>
<name>A0A414SAL6_MEDGN</name>
<feature type="signal peptide" evidence="1">
    <location>
        <begin position="1"/>
        <end position="28"/>
    </location>
</feature>
<evidence type="ECO:0000313" key="2">
    <source>
        <dbReference type="EMBL" id="RHG16241.1"/>
    </source>
</evidence>
<dbReference type="PANTHER" id="PTHR43649:SF12">
    <property type="entry name" value="DIACETYLCHITOBIOSE BINDING PROTEIN DASA"/>
    <property type="match status" value="1"/>
</dbReference>